<dbReference type="PROSITE" id="PS50075">
    <property type="entry name" value="CARRIER"/>
    <property type="match status" value="1"/>
</dbReference>
<comment type="caution">
    <text evidence="5">The sequence shown here is derived from an EMBL/GenBank/DDBJ whole genome shotgun (WGS) entry which is preliminary data.</text>
</comment>
<dbReference type="EMBL" id="JACGWV010000001">
    <property type="protein sequence ID" value="MBA8807811.1"/>
    <property type="molecule type" value="Genomic_DNA"/>
</dbReference>
<dbReference type="InterPro" id="IPR042099">
    <property type="entry name" value="ANL_N_sf"/>
</dbReference>
<dbReference type="Gene3D" id="3.40.50.12780">
    <property type="entry name" value="N-terminal domain of ligase-like"/>
    <property type="match status" value="1"/>
</dbReference>
<dbReference type="Proteomes" id="UP000540568">
    <property type="component" value="Unassembled WGS sequence"/>
</dbReference>
<evidence type="ECO:0000313" key="6">
    <source>
        <dbReference type="Proteomes" id="UP000540568"/>
    </source>
</evidence>
<keyword evidence="2" id="KW-0597">Phosphoprotein</keyword>
<evidence type="ECO:0000313" key="5">
    <source>
        <dbReference type="EMBL" id="MBA8807811.1"/>
    </source>
</evidence>
<dbReference type="Gene3D" id="3.30.300.30">
    <property type="match status" value="1"/>
</dbReference>
<dbReference type="InterPro" id="IPR013120">
    <property type="entry name" value="FAR_NAD-bd"/>
</dbReference>
<dbReference type="PANTHER" id="PTHR44845">
    <property type="entry name" value="CARRIER DOMAIN-CONTAINING PROTEIN"/>
    <property type="match status" value="1"/>
</dbReference>
<dbReference type="Pfam" id="PF07993">
    <property type="entry name" value="NAD_binding_4"/>
    <property type="match status" value="1"/>
</dbReference>
<feature type="region of interest" description="Disordered" evidence="3">
    <location>
        <begin position="796"/>
        <end position="819"/>
    </location>
</feature>
<dbReference type="InterPro" id="IPR010080">
    <property type="entry name" value="Thioester_reductase-like_dom"/>
</dbReference>
<evidence type="ECO:0000256" key="2">
    <source>
        <dbReference type="ARBA" id="ARBA00022553"/>
    </source>
</evidence>
<dbReference type="InterPro" id="IPR000873">
    <property type="entry name" value="AMP-dep_synth/lig_dom"/>
</dbReference>
<evidence type="ECO:0000259" key="4">
    <source>
        <dbReference type="PROSITE" id="PS50075"/>
    </source>
</evidence>
<dbReference type="NCBIfam" id="TIGR01746">
    <property type="entry name" value="Thioester-redct"/>
    <property type="match status" value="1"/>
</dbReference>
<dbReference type="SUPFAM" id="SSF47336">
    <property type="entry name" value="ACP-like"/>
    <property type="match status" value="1"/>
</dbReference>
<dbReference type="SUPFAM" id="SSF56801">
    <property type="entry name" value="Acetyl-CoA synthetase-like"/>
    <property type="match status" value="1"/>
</dbReference>
<reference evidence="5 6" key="1">
    <citation type="submission" date="2020-07" db="EMBL/GenBank/DDBJ databases">
        <title>Sequencing the genomes of 1000 actinobacteria strains.</title>
        <authorList>
            <person name="Klenk H.-P."/>
        </authorList>
    </citation>
    <scope>NUCLEOTIDE SEQUENCE [LARGE SCALE GENOMIC DNA]</scope>
    <source>
        <strain evidence="5 6">DSM 44121</strain>
    </source>
</reference>
<dbReference type="SUPFAM" id="SSF51735">
    <property type="entry name" value="NAD(P)-binding Rossmann-fold domains"/>
    <property type="match status" value="1"/>
</dbReference>
<gene>
    <name evidence="5" type="ORF">FHX71_001753</name>
</gene>
<dbReference type="InterPro" id="IPR036291">
    <property type="entry name" value="NAD(P)-bd_dom_sf"/>
</dbReference>
<dbReference type="AlphaFoldDB" id="A0A7W3J7R3"/>
<keyword evidence="1" id="KW-0596">Phosphopantetheine</keyword>
<accession>A0A7W3J7R3</accession>
<dbReference type="Pfam" id="PF00501">
    <property type="entry name" value="AMP-binding"/>
    <property type="match status" value="1"/>
</dbReference>
<dbReference type="NCBIfam" id="TIGR01733">
    <property type="entry name" value="AA-adenyl-dom"/>
    <property type="match status" value="1"/>
</dbReference>
<dbReference type="Gene3D" id="1.10.1200.10">
    <property type="entry name" value="ACP-like"/>
    <property type="match status" value="1"/>
</dbReference>
<dbReference type="InterPro" id="IPR009081">
    <property type="entry name" value="PP-bd_ACP"/>
</dbReference>
<dbReference type="GO" id="GO:0031177">
    <property type="term" value="F:phosphopantetheine binding"/>
    <property type="evidence" value="ECO:0007669"/>
    <property type="project" value="InterPro"/>
</dbReference>
<feature type="compositionally biased region" description="Basic and acidic residues" evidence="3">
    <location>
        <begin position="799"/>
        <end position="819"/>
    </location>
</feature>
<dbReference type="InterPro" id="IPR020806">
    <property type="entry name" value="PKS_PP-bd"/>
</dbReference>
<dbReference type="InterPro" id="IPR010071">
    <property type="entry name" value="AA_adenyl_dom"/>
</dbReference>
<keyword evidence="6" id="KW-1185">Reference proteome</keyword>
<dbReference type="PROSITE" id="PS00012">
    <property type="entry name" value="PHOSPHOPANTETHEINE"/>
    <property type="match status" value="1"/>
</dbReference>
<protein>
    <submittedName>
        <fullName evidence="5">Amino acid adenylation domain-containing protein/thioester reductase-like protein</fullName>
    </submittedName>
</protein>
<evidence type="ECO:0000256" key="1">
    <source>
        <dbReference type="ARBA" id="ARBA00022450"/>
    </source>
</evidence>
<dbReference type="InterPro" id="IPR006162">
    <property type="entry name" value="Ppantetheine_attach_site"/>
</dbReference>
<dbReference type="CDD" id="cd05930">
    <property type="entry name" value="A_NRPS"/>
    <property type="match status" value="1"/>
</dbReference>
<dbReference type="InterPro" id="IPR036736">
    <property type="entry name" value="ACP-like_sf"/>
</dbReference>
<dbReference type="InterPro" id="IPR045851">
    <property type="entry name" value="AMP-bd_C_sf"/>
</dbReference>
<dbReference type="Gene3D" id="3.40.50.720">
    <property type="entry name" value="NAD(P)-binding Rossmann-like Domain"/>
    <property type="match status" value="1"/>
</dbReference>
<dbReference type="PIRSF" id="PIRSF001617">
    <property type="entry name" value="Alpha-AR"/>
    <property type="match status" value="1"/>
</dbReference>
<dbReference type="SMART" id="SM00823">
    <property type="entry name" value="PKS_PP"/>
    <property type="match status" value="1"/>
</dbReference>
<sequence>MGTYRRQIRTGRQDVTDLAGATVAALAEAARRLNRELDVAPATPGEASGPAGAVRVAVVTRDPEDGVPGPDLSACVDDAGELTVTVCCPPGDPWQHAVAAVAEMHGELLGALLGDPSADLAEVDALSESSRAAVLGPLAGATVDHGPYRSVVERVLAAAERTPDAVAVHAGDGSLTYRELVGRATALGALVRGRVAGTTKGREADRESGEPVLVPVLVADGLALPVAWSAVLLSGAGYVPVDPAWPAERVTNVLDQLGSAVVLCVDPAAVPAGHRDRAVVVEVGGAVPGGAGPDGAAPDDSAVVARPAPGDVVYGVYTSGTTGTPLCAVNVHGGLANRLAFMDRWFGAPAGREVVLQSTRHIFDSAFWQIFWPLTRGGAVVVPTVGARFDLEHTVELIEDHAVTVADFVPAVLHALLAMVRQRPGTLDRLRSLRHVVIGGEQINPRDAHELRELLHGLRASNAYGPTEASIGMIFHEIAADDGDDVPLGRPVDNCAAVIVDVDGRPLPQGATGEIVIGGACVGVGYHGAPDRTAQRFFPSPWGGVAGPGGVLSGRMYRTGDLGYLDADGRFRFVGRIDHQIKIAGVRIEPGEVETLALDCPGVRQAVALVAGPSAHRELVLVLTGHQASVGGSVGDGRPGPANATSVSADAVLAVLRSRLPRGSVPQRVVVVDELPLTEAGKTDRRRLTAQVEAELAVPADDGAGDPVLAVLRTVLRRPHLAADEDVFAAGASSLQAVAVVGALAARLDVEVGVRDLLDHPTAVGLGDLLRRRGAGGDDVPSTAGLMAADLDLLAPAAPEHDGPDPLAEPPRRPDAREPRTVLLTGATGFVGTRLLHELLEGTDLDVLCLVRGDDDEHAGRRLASALRAQGLDEPGHAARTSVVAGDLALPAFGLTGERWHELARRVDLVVHCGALVNLVYDYRVLREPNVLGTAEIIRLARDAGGVPLHHVSTLGALHDHALLSSAPVTEDVDVADVVPPSGGYSASKWVAERLVRAAGRAGHLPVTVLRLGEVMPVPGGTSGGASANPTALTQLLLTAFRRLGEVPDAALRSDHSPVDAVARAVVAAVSDPEAVDAVGRVRSVHLFRPGTVRFDELPGPDGRRYDRVPCLRFVADLRAAAALGDQELGRLLAVLEHRAGARIEQEDALRDVLEGLLQDNPALFDRSRGELLERRAATGRAPVRVPVAAGAHGETYGRG</sequence>
<dbReference type="PANTHER" id="PTHR44845:SF6">
    <property type="entry name" value="BETA-ALANINE-ACTIVATING ENZYME"/>
    <property type="match status" value="1"/>
</dbReference>
<name>A0A7W3J7R3_9MICO</name>
<feature type="domain" description="Carrier" evidence="4">
    <location>
        <begin position="699"/>
        <end position="774"/>
    </location>
</feature>
<evidence type="ECO:0000256" key="3">
    <source>
        <dbReference type="SAM" id="MobiDB-lite"/>
    </source>
</evidence>
<dbReference type="Pfam" id="PF00550">
    <property type="entry name" value="PP-binding"/>
    <property type="match status" value="1"/>
</dbReference>
<proteinExistence type="predicted"/>
<organism evidence="5 6">
    <name type="scientific">Promicromonospora sukumoe</name>
    <dbReference type="NCBI Taxonomy" id="88382"/>
    <lineage>
        <taxon>Bacteria</taxon>
        <taxon>Bacillati</taxon>
        <taxon>Actinomycetota</taxon>
        <taxon>Actinomycetes</taxon>
        <taxon>Micrococcales</taxon>
        <taxon>Promicromonosporaceae</taxon>
        <taxon>Promicromonospora</taxon>
    </lineage>
</organism>
<dbReference type="RefSeq" id="WP_220489573.1">
    <property type="nucleotide sequence ID" value="NZ_BAAATF010000006.1"/>
</dbReference>